<dbReference type="AlphaFoldDB" id="A0A9P6ZN26"/>
<name>A0A9P6ZN26_9AGAM</name>
<reference evidence="1" key="1">
    <citation type="journal article" date="2020" name="New Phytol.">
        <title>Comparative genomics reveals dynamic genome evolution in host specialist ectomycorrhizal fungi.</title>
        <authorList>
            <person name="Lofgren L.A."/>
            <person name="Nguyen N.H."/>
            <person name="Vilgalys R."/>
            <person name="Ruytinx J."/>
            <person name="Liao H.L."/>
            <person name="Branco S."/>
            <person name="Kuo A."/>
            <person name="LaButti K."/>
            <person name="Lipzen A."/>
            <person name="Andreopoulos W."/>
            <person name="Pangilinan J."/>
            <person name="Riley R."/>
            <person name="Hundley H."/>
            <person name="Na H."/>
            <person name="Barry K."/>
            <person name="Grigoriev I.V."/>
            <person name="Stajich J.E."/>
            <person name="Kennedy P.G."/>
        </authorList>
    </citation>
    <scope>NUCLEOTIDE SEQUENCE</scope>
    <source>
        <strain evidence="1">DOB743</strain>
    </source>
</reference>
<protein>
    <submittedName>
        <fullName evidence="1">Uncharacterized protein</fullName>
    </submittedName>
</protein>
<accession>A0A9P6ZN26</accession>
<keyword evidence="2" id="KW-1185">Reference proteome</keyword>
<evidence type="ECO:0000313" key="1">
    <source>
        <dbReference type="EMBL" id="KAG1770862.1"/>
    </source>
</evidence>
<gene>
    <name evidence="1" type="ORF">EV702DRAFT_1202190</name>
</gene>
<organism evidence="1 2">
    <name type="scientific">Suillus placidus</name>
    <dbReference type="NCBI Taxonomy" id="48579"/>
    <lineage>
        <taxon>Eukaryota</taxon>
        <taxon>Fungi</taxon>
        <taxon>Dikarya</taxon>
        <taxon>Basidiomycota</taxon>
        <taxon>Agaricomycotina</taxon>
        <taxon>Agaricomycetes</taxon>
        <taxon>Agaricomycetidae</taxon>
        <taxon>Boletales</taxon>
        <taxon>Suillineae</taxon>
        <taxon>Suillaceae</taxon>
        <taxon>Suillus</taxon>
    </lineage>
</organism>
<sequence>MATKSEAFDHSKSAPPVRQDLIKKQKRTIVLSRIRDMVSTPNLTPFSITKIANACAATLPPAQFAHLLQKPNIEGHTVLYWSIVNHGREAFSALATFIPQFTPACSSDLRLACISTSDHELFMQLKLGYVVDPEDESLRRFLGCPPDEVQVYFVARHTPQKSEFGACFCIRMFQKRLRATHPTGALGMEFIAGGRIWLLELHMKEGQWCIEFSLSEDSLPASVDFAMLVIEAPSGKTALEDIRIPHSNTKFTITPSTGILEASQSYNMFYWSLGDWLINDKTMLDCDGTLHAKLELTST</sequence>
<comment type="caution">
    <text evidence="1">The sequence shown here is derived from an EMBL/GenBank/DDBJ whole genome shotgun (WGS) entry which is preliminary data.</text>
</comment>
<dbReference type="EMBL" id="JABBWD010000062">
    <property type="protein sequence ID" value="KAG1770862.1"/>
    <property type="molecule type" value="Genomic_DNA"/>
</dbReference>
<proteinExistence type="predicted"/>
<dbReference type="Proteomes" id="UP000714275">
    <property type="component" value="Unassembled WGS sequence"/>
</dbReference>
<evidence type="ECO:0000313" key="2">
    <source>
        <dbReference type="Proteomes" id="UP000714275"/>
    </source>
</evidence>
<dbReference type="OrthoDB" id="2690383at2759"/>